<evidence type="ECO:0000313" key="4">
    <source>
        <dbReference type="Proteomes" id="UP000799438"/>
    </source>
</evidence>
<feature type="compositionally biased region" description="Low complexity" evidence="1">
    <location>
        <begin position="394"/>
        <end position="412"/>
    </location>
</feature>
<dbReference type="GeneID" id="54292425"/>
<feature type="compositionally biased region" description="Basic and acidic residues" evidence="1">
    <location>
        <begin position="428"/>
        <end position="445"/>
    </location>
</feature>
<feature type="compositionally biased region" description="Low complexity" evidence="1">
    <location>
        <begin position="451"/>
        <end position="470"/>
    </location>
</feature>
<feature type="compositionally biased region" description="Low complexity" evidence="1">
    <location>
        <begin position="306"/>
        <end position="362"/>
    </location>
</feature>
<reference evidence="3" key="1">
    <citation type="journal article" date="2020" name="Stud. Mycol.">
        <title>101 Dothideomycetes genomes: a test case for predicting lifestyles and emergence of pathogens.</title>
        <authorList>
            <person name="Haridas S."/>
            <person name="Albert R."/>
            <person name="Binder M."/>
            <person name="Bloem J."/>
            <person name="Labutti K."/>
            <person name="Salamov A."/>
            <person name="Andreopoulos B."/>
            <person name="Baker S."/>
            <person name="Barry K."/>
            <person name="Bills G."/>
            <person name="Bluhm B."/>
            <person name="Cannon C."/>
            <person name="Castanera R."/>
            <person name="Culley D."/>
            <person name="Daum C."/>
            <person name="Ezra D."/>
            <person name="Gonzalez J."/>
            <person name="Henrissat B."/>
            <person name="Kuo A."/>
            <person name="Liang C."/>
            <person name="Lipzen A."/>
            <person name="Lutzoni F."/>
            <person name="Magnuson J."/>
            <person name="Mondo S."/>
            <person name="Nolan M."/>
            <person name="Ohm R."/>
            <person name="Pangilinan J."/>
            <person name="Park H.-J."/>
            <person name="Ramirez L."/>
            <person name="Alfaro M."/>
            <person name="Sun H."/>
            <person name="Tritt A."/>
            <person name="Yoshinaga Y."/>
            <person name="Zwiers L.-H."/>
            <person name="Turgeon B."/>
            <person name="Goodwin S."/>
            <person name="Spatafora J."/>
            <person name="Crous P."/>
            <person name="Grigoriev I."/>
        </authorList>
    </citation>
    <scope>NUCLEOTIDE SEQUENCE</scope>
    <source>
        <strain evidence="3">CBS 121167</strain>
    </source>
</reference>
<evidence type="ECO:0000313" key="3">
    <source>
        <dbReference type="EMBL" id="KAF2142754.1"/>
    </source>
</evidence>
<dbReference type="AlphaFoldDB" id="A0A6A6BHN3"/>
<feature type="compositionally biased region" description="Low complexity" evidence="1">
    <location>
        <begin position="75"/>
        <end position="94"/>
    </location>
</feature>
<feature type="transmembrane region" description="Helical" evidence="2">
    <location>
        <begin position="22"/>
        <end position="40"/>
    </location>
</feature>
<protein>
    <submittedName>
        <fullName evidence="3">Uncharacterized protein</fullName>
    </submittedName>
</protein>
<feature type="compositionally biased region" description="Basic and acidic residues" evidence="1">
    <location>
        <begin position="369"/>
        <end position="383"/>
    </location>
</feature>
<keyword evidence="4" id="KW-1185">Reference proteome</keyword>
<keyword evidence="2" id="KW-0812">Transmembrane</keyword>
<name>A0A6A6BHN3_9PEZI</name>
<dbReference type="RefSeq" id="XP_033398466.1">
    <property type="nucleotide sequence ID" value="XM_033534934.1"/>
</dbReference>
<feature type="region of interest" description="Disordered" evidence="1">
    <location>
        <begin position="161"/>
        <end position="553"/>
    </location>
</feature>
<feature type="compositionally biased region" description="Low complexity" evidence="1">
    <location>
        <begin position="277"/>
        <end position="287"/>
    </location>
</feature>
<keyword evidence="2" id="KW-0472">Membrane</keyword>
<dbReference type="EMBL" id="ML995483">
    <property type="protein sequence ID" value="KAF2142754.1"/>
    <property type="molecule type" value="Genomic_DNA"/>
</dbReference>
<feature type="compositionally biased region" description="Basic and acidic residues" evidence="1">
    <location>
        <begin position="541"/>
        <end position="553"/>
    </location>
</feature>
<evidence type="ECO:0000256" key="1">
    <source>
        <dbReference type="SAM" id="MobiDB-lite"/>
    </source>
</evidence>
<feature type="compositionally biased region" description="Basic residues" evidence="1">
    <location>
        <begin position="46"/>
        <end position="56"/>
    </location>
</feature>
<organism evidence="3 4">
    <name type="scientific">Aplosporella prunicola CBS 121167</name>
    <dbReference type="NCBI Taxonomy" id="1176127"/>
    <lineage>
        <taxon>Eukaryota</taxon>
        <taxon>Fungi</taxon>
        <taxon>Dikarya</taxon>
        <taxon>Ascomycota</taxon>
        <taxon>Pezizomycotina</taxon>
        <taxon>Dothideomycetes</taxon>
        <taxon>Dothideomycetes incertae sedis</taxon>
        <taxon>Botryosphaeriales</taxon>
        <taxon>Aplosporellaceae</taxon>
        <taxon>Aplosporella</taxon>
    </lineage>
</organism>
<sequence length="553" mass="57935">MASSSRVISIQQQVLKLFSRRAFALSLPVAAGSIVLFLQWRKRRSLRGKGKPKHPRSKEIEAKEQQPSTVEPEKPVAAAEPTETAPVESSEPVVETPPSPVVVHMEVAPAEPAVEVPGEIVIDAPAQDPLEISAKFPVIASTEVDVETAVEPAVEPTADVAEQVASDSAEIPAEVSAETPAAGTVEVPTAPASELPTEEALEPPVTFTQPPSYRDHIATVPQSRRVPPTHIRPNVDFTQPLRPIHNRKRSREDSLTSPVVERLPGMGIPNKKRDVESSSPASTPAPEVEVEVATAPLSHLPGMGMPNSVPRAAAAAPSRIPAPSSIPTSSSNTTTAAPSQPRTSIPVPASAAPVSVTVTAPAPAQPKLTRVERPRLGRGRSVEKVQSYAGLSNLPGAGAGPREGPPRGLAPLQTIPDHAPLPPPSPRATDRPRPTRGRFSEDSYRTRSSIPQPASATAGGAAAQGQTGSPYVSSPLAHLPGMGRPNSVSDAPEERAEVKTPTSRIAGPRRRSSAAAHGATPARKGSVSGEDIFTSPSTSPDSKRFVEKLRGSN</sequence>
<feature type="region of interest" description="Disordered" evidence="1">
    <location>
        <begin position="46"/>
        <end position="99"/>
    </location>
</feature>
<accession>A0A6A6BHN3</accession>
<dbReference type="Proteomes" id="UP000799438">
    <property type="component" value="Unassembled WGS sequence"/>
</dbReference>
<keyword evidence="2" id="KW-1133">Transmembrane helix</keyword>
<proteinExistence type="predicted"/>
<gene>
    <name evidence="3" type="ORF">K452DRAFT_10333</name>
</gene>
<evidence type="ECO:0000256" key="2">
    <source>
        <dbReference type="SAM" id="Phobius"/>
    </source>
</evidence>